<dbReference type="SUPFAM" id="SSF52833">
    <property type="entry name" value="Thioredoxin-like"/>
    <property type="match status" value="1"/>
</dbReference>
<evidence type="ECO:0000259" key="4">
    <source>
        <dbReference type="PROSITE" id="PS51352"/>
    </source>
</evidence>
<dbReference type="InterPro" id="IPR051063">
    <property type="entry name" value="PDI"/>
</dbReference>
<dbReference type="GO" id="GO:0003756">
    <property type="term" value="F:protein disulfide isomerase activity"/>
    <property type="evidence" value="ECO:0007669"/>
    <property type="project" value="TreeGrafter"/>
</dbReference>
<dbReference type="GO" id="GO:0005783">
    <property type="term" value="C:endoplasmic reticulum"/>
    <property type="evidence" value="ECO:0007669"/>
    <property type="project" value="TreeGrafter"/>
</dbReference>
<dbReference type="AlphaFoldDB" id="A0A6C0EB63"/>
<dbReference type="GO" id="GO:0006457">
    <property type="term" value="P:protein folding"/>
    <property type="evidence" value="ECO:0007669"/>
    <property type="project" value="TreeGrafter"/>
</dbReference>
<sequence>MEHSTVIIGLALFLLILLYFRNINSEKKQVPSDKNPETFDTQQISNQSQNQTKAALRVYYTEWCGFSQSFLKEWNQNLLPAIANDPIKDKVNFETVDCDKNKDLCNTYKIAGYPTILLHTTDGNVKEYDGARQTANILDFVKSNV</sequence>
<dbReference type="InterPro" id="IPR013766">
    <property type="entry name" value="Thioredoxin_domain"/>
</dbReference>
<reference evidence="5" key="1">
    <citation type="journal article" date="2020" name="Nature">
        <title>Giant virus diversity and host interactions through global metagenomics.</title>
        <authorList>
            <person name="Schulz F."/>
            <person name="Roux S."/>
            <person name="Paez-Espino D."/>
            <person name="Jungbluth S."/>
            <person name="Walsh D.A."/>
            <person name="Denef V.J."/>
            <person name="McMahon K.D."/>
            <person name="Konstantinidis K.T."/>
            <person name="Eloe-Fadrosh E.A."/>
            <person name="Kyrpides N.C."/>
            <person name="Woyke T."/>
        </authorList>
    </citation>
    <scope>NUCLEOTIDE SEQUENCE</scope>
    <source>
        <strain evidence="5">GVMAG-M-3300023179-27</strain>
    </source>
</reference>
<keyword evidence="2" id="KW-0732">Signal</keyword>
<proteinExistence type="inferred from homology"/>
<dbReference type="Gene3D" id="3.40.30.10">
    <property type="entry name" value="Glutaredoxin"/>
    <property type="match status" value="1"/>
</dbReference>
<keyword evidence="3" id="KW-1133">Transmembrane helix</keyword>
<keyword evidence="3" id="KW-0812">Transmembrane</keyword>
<keyword evidence="3" id="KW-0472">Membrane</keyword>
<dbReference type="PANTHER" id="PTHR45672:SF3">
    <property type="entry name" value="THIOREDOXIN DOMAIN-CONTAINING PROTEIN 5"/>
    <property type="match status" value="1"/>
</dbReference>
<dbReference type="Pfam" id="PF00085">
    <property type="entry name" value="Thioredoxin"/>
    <property type="match status" value="1"/>
</dbReference>
<dbReference type="CDD" id="cd02961">
    <property type="entry name" value="PDI_a_family"/>
    <property type="match status" value="1"/>
</dbReference>
<evidence type="ECO:0000313" key="5">
    <source>
        <dbReference type="EMBL" id="QHT25633.1"/>
    </source>
</evidence>
<dbReference type="EMBL" id="MN739773">
    <property type="protein sequence ID" value="QHT25633.1"/>
    <property type="molecule type" value="Genomic_DNA"/>
</dbReference>
<dbReference type="PANTHER" id="PTHR45672">
    <property type="entry name" value="PROTEIN DISULFIDE-ISOMERASE C17H9.14C-RELATED"/>
    <property type="match status" value="1"/>
</dbReference>
<accession>A0A6C0EB63</accession>
<evidence type="ECO:0000256" key="2">
    <source>
        <dbReference type="ARBA" id="ARBA00022729"/>
    </source>
</evidence>
<feature type="domain" description="Thioredoxin" evidence="4">
    <location>
        <begin position="24"/>
        <end position="145"/>
    </location>
</feature>
<comment type="similarity">
    <text evidence="1">Belongs to the protein disulfide isomerase family.</text>
</comment>
<evidence type="ECO:0000256" key="3">
    <source>
        <dbReference type="SAM" id="Phobius"/>
    </source>
</evidence>
<name>A0A6C0EB63_9ZZZZ</name>
<evidence type="ECO:0000256" key="1">
    <source>
        <dbReference type="ARBA" id="ARBA00006347"/>
    </source>
</evidence>
<feature type="transmembrane region" description="Helical" evidence="3">
    <location>
        <begin position="6"/>
        <end position="24"/>
    </location>
</feature>
<organism evidence="5">
    <name type="scientific">viral metagenome</name>
    <dbReference type="NCBI Taxonomy" id="1070528"/>
    <lineage>
        <taxon>unclassified sequences</taxon>
        <taxon>metagenomes</taxon>
        <taxon>organismal metagenomes</taxon>
    </lineage>
</organism>
<dbReference type="InterPro" id="IPR036249">
    <property type="entry name" value="Thioredoxin-like_sf"/>
</dbReference>
<dbReference type="PROSITE" id="PS51352">
    <property type="entry name" value="THIOREDOXIN_2"/>
    <property type="match status" value="1"/>
</dbReference>
<protein>
    <recommendedName>
        <fullName evidence="4">Thioredoxin domain-containing protein</fullName>
    </recommendedName>
</protein>